<dbReference type="BioCyc" id="RPAL316057:RPD_RS00095-MONOMER"/>
<dbReference type="GO" id="GO:0016787">
    <property type="term" value="F:hydrolase activity"/>
    <property type="evidence" value="ECO:0007669"/>
    <property type="project" value="InterPro"/>
</dbReference>
<organism evidence="2 3">
    <name type="scientific">Rhodopseudomonas palustris (strain BisB5)</name>
    <dbReference type="NCBI Taxonomy" id="316057"/>
    <lineage>
        <taxon>Bacteria</taxon>
        <taxon>Pseudomonadati</taxon>
        <taxon>Pseudomonadota</taxon>
        <taxon>Alphaproteobacteria</taxon>
        <taxon>Hyphomicrobiales</taxon>
        <taxon>Nitrobacteraceae</taxon>
        <taxon>Rhodopseudomonas</taxon>
    </lineage>
</organism>
<dbReference type="Pfam" id="PF00149">
    <property type="entry name" value="Metallophos"/>
    <property type="match status" value="1"/>
</dbReference>
<name>Q13F81_RHOPS</name>
<sequence>MRLWILSDLHLELTRGWDLPAGDARPAFDMLVVAGDLIPRMERGVRWLAERVTDRPVIYIAGNHEFYGTDIDRTVEKARDAAAGTNIHVLQNESLTIDGVTFLGATLWTDFDLFDNQDYAMAAAGEVMNDYRKIRIDDYQRRLRPAHTLQRHWESRDFLAHGLRGGGRNVVVTHHGAHPEAARRGYERDITSAAYTSDLEALILEGAPELWIYGHTHESRDFRVGATRMISNAKGYGPWLPSDPTWDNAQFAPNFVIEI</sequence>
<evidence type="ECO:0000313" key="3">
    <source>
        <dbReference type="Proteomes" id="UP000001818"/>
    </source>
</evidence>
<dbReference type="HOGENOM" id="CLU_060372_3_0_5"/>
<dbReference type="AlphaFoldDB" id="Q13F81"/>
<gene>
    <name evidence="2" type="ordered locus">RPD_0018</name>
</gene>
<dbReference type="eggNOG" id="COG1409">
    <property type="taxonomic scope" value="Bacteria"/>
</dbReference>
<evidence type="ECO:0000259" key="1">
    <source>
        <dbReference type="Pfam" id="PF00149"/>
    </source>
</evidence>
<accession>Q13F81</accession>
<protein>
    <submittedName>
        <fullName evidence="2">Metallophosphoesterase</fullName>
    </submittedName>
</protein>
<dbReference type="Gene3D" id="3.60.21.10">
    <property type="match status" value="1"/>
</dbReference>
<dbReference type="EMBL" id="CP000283">
    <property type="protein sequence ID" value="ABE37258.1"/>
    <property type="molecule type" value="Genomic_DNA"/>
</dbReference>
<reference evidence="2 3" key="1">
    <citation type="submission" date="2006-03" db="EMBL/GenBank/DDBJ databases">
        <title>Complete sequence of Rhodopseudomonas palustris BisB5.</title>
        <authorList>
            <consortium name="US DOE Joint Genome Institute"/>
            <person name="Copeland A."/>
            <person name="Lucas S."/>
            <person name="Lapidus A."/>
            <person name="Barry K."/>
            <person name="Detter J.C."/>
            <person name="Glavina del Rio T."/>
            <person name="Hammon N."/>
            <person name="Israni S."/>
            <person name="Dalin E."/>
            <person name="Tice H."/>
            <person name="Pitluck S."/>
            <person name="Chain P."/>
            <person name="Malfatti S."/>
            <person name="Shin M."/>
            <person name="Vergez L."/>
            <person name="Schmutz J."/>
            <person name="Larimer F."/>
            <person name="Land M."/>
            <person name="Hauser L."/>
            <person name="Pelletier D.A."/>
            <person name="Kyrpides N."/>
            <person name="Lykidis A."/>
            <person name="Oda Y."/>
            <person name="Harwood C.S."/>
            <person name="Richardson P."/>
        </authorList>
    </citation>
    <scope>NUCLEOTIDE SEQUENCE [LARGE SCALE GENOMIC DNA]</scope>
    <source>
        <strain evidence="2 3">BisB5</strain>
    </source>
</reference>
<dbReference type="STRING" id="316057.RPD_0018"/>
<dbReference type="SUPFAM" id="SSF56300">
    <property type="entry name" value="Metallo-dependent phosphatases"/>
    <property type="match status" value="1"/>
</dbReference>
<dbReference type="InterPro" id="IPR029052">
    <property type="entry name" value="Metallo-depent_PP-like"/>
</dbReference>
<dbReference type="KEGG" id="rpd:RPD_0018"/>
<dbReference type="InterPro" id="IPR004843">
    <property type="entry name" value="Calcineurin-like_PHP"/>
</dbReference>
<proteinExistence type="predicted"/>
<dbReference type="PANTHER" id="PTHR37844">
    <property type="entry name" value="SER/THR PROTEIN PHOSPHATASE SUPERFAMILY (AFU_ORTHOLOGUE AFUA_1G14840)"/>
    <property type="match status" value="1"/>
</dbReference>
<dbReference type="Proteomes" id="UP000001818">
    <property type="component" value="Chromosome"/>
</dbReference>
<dbReference type="PANTHER" id="PTHR37844:SF2">
    <property type="entry name" value="SER_THR PROTEIN PHOSPHATASE SUPERFAMILY (AFU_ORTHOLOGUE AFUA_1G14840)"/>
    <property type="match status" value="1"/>
</dbReference>
<evidence type="ECO:0000313" key="2">
    <source>
        <dbReference type="EMBL" id="ABE37258.1"/>
    </source>
</evidence>
<feature type="domain" description="Calcineurin-like phosphoesterase" evidence="1">
    <location>
        <begin position="1"/>
        <end position="218"/>
    </location>
</feature>